<dbReference type="EMBL" id="CP108318">
    <property type="protein sequence ID" value="WTW66030.1"/>
    <property type="molecule type" value="Genomic_DNA"/>
</dbReference>
<dbReference type="InterPro" id="IPR014710">
    <property type="entry name" value="RmlC-like_jellyroll"/>
</dbReference>
<evidence type="ECO:0000259" key="1">
    <source>
        <dbReference type="Pfam" id="PF00190"/>
    </source>
</evidence>
<proteinExistence type="predicted"/>
<evidence type="ECO:0000313" key="2">
    <source>
        <dbReference type="EMBL" id="WTW66030.1"/>
    </source>
</evidence>
<sequence length="183" mass="20017">MSDPTTPTMDGLVLPPGAGRTLVTSAQEVTMKVTGARTKVGSLFEVVVPPGFDVGAHAHANSEEVFYLLEGELEVLAFEPRERTPDNWQLWESRSGERPALATPGSVVHVPPGCPHAFANRTDQNARMLVQAAPPPNHERYFEELLEILNADGPPDEEAVSALRVRYGIHQLTPLRTRFSGRT</sequence>
<dbReference type="PANTHER" id="PTHR36440:SF1">
    <property type="entry name" value="PUTATIVE (AFU_ORTHOLOGUE AFUA_8G07350)-RELATED"/>
    <property type="match status" value="1"/>
</dbReference>
<protein>
    <submittedName>
        <fullName evidence="2">Cupin</fullName>
    </submittedName>
</protein>
<gene>
    <name evidence="2" type="ORF">OG549_38335</name>
</gene>
<organism evidence="2">
    <name type="scientific">Streptomyces sp. NBC_00003</name>
    <dbReference type="NCBI Taxonomy" id="2903608"/>
    <lineage>
        <taxon>Bacteria</taxon>
        <taxon>Bacillati</taxon>
        <taxon>Actinomycetota</taxon>
        <taxon>Actinomycetes</taxon>
        <taxon>Kitasatosporales</taxon>
        <taxon>Streptomycetaceae</taxon>
        <taxon>Streptomyces</taxon>
    </lineage>
</organism>
<dbReference type="Pfam" id="PF00190">
    <property type="entry name" value="Cupin_1"/>
    <property type="match status" value="1"/>
</dbReference>
<dbReference type="Gene3D" id="2.60.120.10">
    <property type="entry name" value="Jelly Rolls"/>
    <property type="match status" value="1"/>
</dbReference>
<accession>A0AAU2VFF1</accession>
<dbReference type="AlphaFoldDB" id="A0AAU2VFF1"/>
<dbReference type="InterPro" id="IPR011051">
    <property type="entry name" value="RmlC_Cupin_sf"/>
</dbReference>
<name>A0AAU2VFF1_9ACTN</name>
<reference evidence="2" key="1">
    <citation type="submission" date="2022-10" db="EMBL/GenBank/DDBJ databases">
        <title>The complete genomes of actinobacterial strains from the NBC collection.</title>
        <authorList>
            <person name="Joergensen T.S."/>
            <person name="Alvarez Arevalo M."/>
            <person name="Sterndorff E.B."/>
            <person name="Faurdal D."/>
            <person name="Vuksanovic O."/>
            <person name="Mourched A.-S."/>
            <person name="Charusanti P."/>
            <person name="Shaw S."/>
            <person name="Blin K."/>
            <person name="Weber T."/>
        </authorList>
    </citation>
    <scope>NUCLEOTIDE SEQUENCE</scope>
    <source>
        <strain evidence="2">NBC_00003</strain>
    </source>
</reference>
<dbReference type="InterPro" id="IPR006045">
    <property type="entry name" value="Cupin_1"/>
</dbReference>
<dbReference type="InterPro" id="IPR053146">
    <property type="entry name" value="QDO-like"/>
</dbReference>
<dbReference type="SUPFAM" id="SSF51182">
    <property type="entry name" value="RmlC-like cupins"/>
    <property type="match status" value="1"/>
</dbReference>
<dbReference type="PANTHER" id="PTHR36440">
    <property type="entry name" value="PUTATIVE (AFU_ORTHOLOGUE AFUA_8G07350)-RELATED"/>
    <property type="match status" value="1"/>
</dbReference>
<feature type="domain" description="Cupin type-1" evidence="1">
    <location>
        <begin position="35"/>
        <end position="139"/>
    </location>
</feature>